<keyword evidence="1" id="KW-0472">Membrane</keyword>
<dbReference type="EMBL" id="UGHP01000001">
    <property type="protein sequence ID" value="STQ79700.1"/>
    <property type="molecule type" value="Genomic_DNA"/>
</dbReference>
<keyword evidence="1" id="KW-0812">Transmembrane</keyword>
<proteinExistence type="predicted"/>
<dbReference type="AlphaFoldDB" id="A0A377PHI7"/>
<name>A0A377PHI7_HAFAL</name>
<accession>A0A377PHI7</accession>
<reference evidence="2 3" key="1">
    <citation type="submission" date="2018-06" db="EMBL/GenBank/DDBJ databases">
        <authorList>
            <consortium name="Pathogen Informatics"/>
            <person name="Doyle S."/>
        </authorList>
    </citation>
    <scope>NUCLEOTIDE SEQUENCE [LARGE SCALE GENOMIC DNA]</scope>
    <source>
        <strain evidence="2 3">NCTC8105</strain>
    </source>
</reference>
<evidence type="ECO:0000256" key="1">
    <source>
        <dbReference type="SAM" id="Phobius"/>
    </source>
</evidence>
<evidence type="ECO:0000313" key="2">
    <source>
        <dbReference type="EMBL" id="STQ79700.1"/>
    </source>
</evidence>
<organism evidence="2 3">
    <name type="scientific">Hafnia alvei</name>
    <dbReference type="NCBI Taxonomy" id="569"/>
    <lineage>
        <taxon>Bacteria</taxon>
        <taxon>Pseudomonadati</taxon>
        <taxon>Pseudomonadota</taxon>
        <taxon>Gammaproteobacteria</taxon>
        <taxon>Enterobacterales</taxon>
        <taxon>Hafniaceae</taxon>
        <taxon>Hafnia</taxon>
    </lineage>
</organism>
<feature type="transmembrane region" description="Helical" evidence="1">
    <location>
        <begin position="22"/>
        <end position="42"/>
    </location>
</feature>
<keyword evidence="1" id="KW-1133">Transmembrane helix</keyword>
<dbReference type="Proteomes" id="UP000254821">
    <property type="component" value="Unassembled WGS sequence"/>
</dbReference>
<gene>
    <name evidence="2" type="ORF">NCTC8105_01795</name>
</gene>
<evidence type="ECO:0000313" key="3">
    <source>
        <dbReference type="Proteomes" id="UP000254821"/>
    </source>
</evidence>
<sequence length="45" mass="5433">MIYVFWAGKNTSPINYSARDNFFWFPAAILLTALHIDIYYYLKHF</sequence>
<protein>
    <submittedName>
        <fullName evidence="2">Uncharacterized protein</fullName>
    </submittedName>
</protein>